<accession>A0A7G3PHN4</accession>
<protein>
    <submittedName>
        <fullName evidence="2">Putative primosomal protein</fullName>
    </submittedName>
</protein>
<gene>
    <name evidence="2" type="ORF">MMDA13_gp47</name>
</gene>
<feature type="region of interest" description="Disordered" evidence="1">
    <location>
        <begin position="42"/>
        <end position="67"/>
    </location>
</feature>
<evidence type="ECO:0000256" key="1">
    <source>
        <dbReference type="SAM" id="MobiDB-lite"/>
    </source>
</evidence>
<reference evidence="2 3" key="1">
    <citation type="journal article" date="2020" name="Viruses">
        <title>Characterization of vB_StuS_MMDA13, a Newly Discovered Bacteriophage Infecting the Agar-Degrading Species Sphingomonas turrisvirgatae.</title>
        <authorList>
            <person name="Marmo P."/>
            <person name="Thaller M.C."/>
            <person name="Di Lallo G."/>
            <person name="Henrici De Angelis L."/>
            <person name="Poerio N."/>
            <person name="De Santis F."/>
            <person name="Fraziano M."/>
            <person name="Migliore L."/>
            <person name="D'Andrea M.M."/>
        </authorList>
    </citation>
    <scope>NUCLEOTIDE SEQUENCE [LARGE SCALE GENOMIC DNA]</scope>
</reference>
<evidence type="ECO:0000313" key="2">
    <source>
        <dbReference type="EMBL" id="QHB80480.1"/>
    </source>
</evidence>
<sequence>MKQKHLFSLLDNSYTTVKVAFTDQILPAGTYDDGRVDLGEYDSGAGGPRTNLGQVRPKAGKAPPWGGDRGRGYTYKVPLAWDIKDGDTLIVLTPQRGLAFVHVVSVDERPDIDLDANFEYRWAVQKVDLTEFQELTLKEQKFKDQMLEVERVKQRESLLDSFRNSLPEGSAARALFEQTTAQLGVTVEAPPARLSTLPAWTTPISPELVTACGSTRVSTPTSLASVNTGIWCKHEHVHRRR</sequence>
<proteinExistence type="predicted"/>
<keyword evidence="3" id="KW-1185">Reference proteome</keyword>
<evidence type="ECO:0000313" key="3">
    <source>
        <dbReference type="Proteomes" id="UP000515820"/>
    </source>
</evidence>
<name>A0A7G3PHN4_9CAUD</name>
<dbReference type="EMBL" id="MN820898">
    <property type="protein sequence ID" value="QHB80480.1"/>
    <property type="molecule type" value="Genomic_DNA"/>
</dbReference>
<dbReference type="Proteomes" id="UP000515820">
    <property type="component" value="Segment"/>
</dbReference>
<organism evidence="2 3">
    <name type="scientific">Sphingomonas phage vB_StuS_MMDA13</name>
    <dbReference type="NCBI Taxonomy" id="2686378"/>
    <lineage>
        <taxon>Viruses</taxon>
        <taxon>Duplodnaviria</taxon>
        <taxon>Heunggongvirae</taxon>
        <taxon>Uroviricota</taxon>
        <taxon>Caudoviricetes</taxon>
        <taxon>Queuovirinae</taxon>
        <taxon>Torvergatavirus</taxon>
        <taxon>Torvergatavirus MMDA13</taxon>
    </lineage>
</organism>